<sequence length="43" mass="5163">MKSCLVLILRIQETFTWQKSSHRNKKKLPLWQRYSAMKLARGS</sequence>
<organism evidence="1">
    <name type="scientific">Arundo donax</name>
    <name type="common">Giant reed</name>
    <name type="synonym">Donax arundinaceus</name>
    <dbReference type="NCBI Taxonomy" id="35708"/>
    <lineage>
        <taxon>Eukaryota</taxon>
        <taxon>Viridiplantae</taxon>
        <taxon>Streptophyta</taxon>
        <taxon>Embryophyta</taxon>
        <taxon>Tracheophyta</taxon>
        <taxon>Spermatophyta</taxon>
        <taxon>Magnoliopsida</taxon>
        <taxon>Liliopsida</taxon>
        <taxon>Poales</taxon>
        <taxon>Poaceae</taxon>
        <taxon>PACMAD clade</taxon>
        <taxon>Arundinoideae</taxon>
        <taxon>Arundineae</taxon>
        <taxon>Arundo</taxon>
    </lineage>
</organism>
<proteinExistence type="predicted"/>
<dbReference type="AlphaFoldDB" id="A0A0A9ANF2"/>
<protein>
    <submittedName>
        <fullName evidence="1">Uncharacterized protein</fullName>
    </submittedName>
</protein>
<evidence type="ECO:0000313" key="1">
    <source>
        <dbReference type="EMBL" id="JAD51418.1"/>
    </source>
</evidence>
<reference evidence="1" key="2">
    <citation type="journal article" date="2015" name="Data Brief">
        <title>Shoot transcriptome of the giant reed, Arundo donax.</title>
        <authorList>
            <person name="Barrero R.A."/>
            <person name="Guerrero F.D."/>
            <person name="Moolhuijzen P."/>
            <person name="Goolsby J.A."/>
            <person name="Tidwell J."/>
            <person name="Bellgard S.E."/>
            <person name="Bellgard M.I."/>
        </authorList>
    </citation>
    <scope>NUCLEOTIDE SEQUENCE</scope>
    <source>
        <tissue evidence="1">Shoot tissue taken approximately 20 cm above the soil surface</tissue>
    </source>
</reference>
<reference evidence="1" key="1">
    <citation type="submission" date="2014-09" db="EMBL/GenBank/DDBJ databases">
        <authorList>
            <person name="Magalhaes I.L.F."/>
            <person name="Oliveira U."/>
            <person name="Santos F.R."/>
            <person name="Vidigal T.H.D.A."/>
            <person name="Brescovit A.D."/>
            <person name="Santos A.J."/>
        </authorList>
    </citation>
    <scope>NUCLEOTIDE SEQUENCE</scope>
    <source>
        <tissue evidence="1">Shoot tissue taken approximately 20 cm above the soil surface</tissue>
    </source>
</reference>
<accession>A0A0A9ANF2</accession>
<dbReference type="EMBL" id="GBRH01246477">
    <property type="protein sequence ID" value="JAD51418.1"/>
    <property type="molecule type" value="Transcribed_RNA"/>
</dbReference>
<name>A0A0A9ANF2_ARUDO</name>